<dbReference type="InterPro" id="IPR016461">
    <property type="entry name" value="COMT-like"/>
</dbReference>
<dbReference type="GO" id="GO:0046983">
    <property type="term" value="F:protein dimerization activity"/>
    <property type="evidence" value="ECO:0007669"/>
    <property type="project" value="InterPro"/>
</dbReference>
<evidence type="ECO:0000256" key="5">
    <source>
        <dbReference type="PIRSR" id="PIRSR005739-1"/>
    </source>
</evidence>
<dbReference type="AlphaFoldDB" id="A0A6P6SC52"/>
<dbReference type="SUPFAM" id="SSF46785">
    <property type="entry name" value="Winged helix' DNA-binding domain"/>
    <property type="match status" value="1"/>
</dbReference>
<evidence type="ECO:0000256" key="3">
    <source>
        <dbReference type="ARBA" id="ARBA00022691"/>
    </source>
</evidence>
<dbReference type="InterPro" id="IPR036388">
    <property type="entry name" value="WH-like_DNA-bd_sf"/>
</dbReference>
<organism evidence="8 9">
    <name type="scientific">Coffea arabica</name>
    <name type="common">Arabian coffee</name>
    <dbReference type="NCBI Taxonomy" id="13443"/>
    <lineage>
        <taxon>Eukaryota</taxon>
        <taxon>Viridiplantae</taxon>
        <taxon>Streptophyta</taxon>
        <taxon>Embryophyta</taxon>
        <taxon>Tracheophyta</taxon>
        <taxon>Spermatophyta</taxon>
        <taxon>Magnoliopsida</taxon>
        <taxon>eudicotyledons</taxon>
        <taxon>Gunneridae</taxon>
        <taxon>Pentapetalae</taxon>
        <taxon>asterids</taxon>
        <taxon>lamiids</taxon>
        <taxon>Gentianales</taxon>
        <taxon>Rubiaceae</taxon>
        <taxon>Ixoroideae</taxon>
        <taxon>Gardenieae complex</taxon>
        <taxon>Bertiereae - Coffeeae clade</taxon>
        <taxon>Coffeeae</taxon>
        <taxon>Coffea</taxon>
    </lineage>
</organism>
<dbReference type="PROSITE" id="PS51683">
    <property type="entry name" value="SAM_OMT_II"/>
    <property type="match status" value="1"/>
</dbReference>
<accession>A0A6P6SC52</accession>
<comment type="similarity">
    <text evidence="4">Belongs to the class I-like SAM-binding methyltransferase superfamily. Cation-independent O-methyltransferase family. COMT subfamily.</text>
</comment>
<name>A0A6P6SC52_COFAR</name>
<dbReference type="SUPFAM" id="SSF53335">
    <property type="entry name" value="S-adenosyl-L-methionine-dependent methyltransferases"/>
    <property type="match status" value="1"/>
</dbReference>
<evidence type="ECO:0000256" key="2">
    <source>
        <dbReference type="ARBA" id="ARBA00022679"/>
    </source>
</evidence>
<dbReference type="GO" id="GO:0008171">
    <property type="term" value="F:O-methyltransferase activity"/>
    <property type="evidence" value="ECO:0007669"/>
    <property type="project" value="InterPro"/>
</dbReference>
<reference evidence="8" key="1">
    <citation type="journal article" date="2025" name="Foods">
        <title>Unveiling the Microbial Signatures of Arabica Coffee Cherries: Insights into Ripeness Specific Diversity, Functional Traits, and Implications for Quality and Safety.</title>
        <authorList>
            <consortium name="RefSeq"/>
            <person name="Tenea G.N."/>
            <person name="Cifuentes V."/>
            <person name="Reyes P."/>
            <person name="Cevallos-Vallejos M."/>
        </authorList>
    </citation>
    <scope>NUCLEOTIDE SEQUENCE [LARGE SCALE GENOMIC DNA]</scope>
</reference>
<evidence type="ECO:0000256" key="4">
    <source>
        <dbReference type="ARBA" id="ARBA00034481"/>
    </source>
</evidence>
<protein>
    <submittedName>
        <fullName evidence="9">Trans-resveratrol di-O-methyltransferase-like</fullName>
    </submittedName>
</protein>
<dbReference type="InterPro" id="IPR012967">
    <property type="entry name" value="COMT_dimerisation"/>
</dbReference>
<keyword evidence="8" id="KW-1185">Reference proteome</keyword>
<dbReference type="CDD" id="cd02440">
    <property type="entry name" value="AdoMet_MTases"/>
    <property type="match status" value="1"/>
</dbReference>
<dbReference type="Pfam" id="PF00891">
    <property type="entry name" value="Methyltransf_2"/>
    <property type="match status" value="1"/>
</dbReference>
<dbReference type="Gene3D" id="3.40.50.150">
    <property type="entry name" value="Vaccinia Virus protein VP39"/>
    <property type="match status" value="1"/>
</dbReference>
<sequence>MDLARNLGDHGGEFFQAQAHIWNHIFNFINSMSLKCAIQLGIPDIIHKHGQPMTLDQLIDALPIKNAKAPFIYRLMRILIHSGFFIEAKIPGTENDNQKGYLLTSASELLLKTNPFSVTPFLLAMLDPIFTDPWHHFSQWFQNSDESPFYTCHGRPLWELAGHEPRLNQFFNEAMASDARLVSSMVIKDSKHVFEGLNSLVDVGGGTGTFTEAIADAFPRLKCTVLDLPHVVDGLESSKNLAYVGGDMFEAIPPADTVLLKWILHDWSDEECVQILRKCKEAIPSKEKGGKVIIIDILLKSQQKGDDDHEAIETQLLFDMLMMVLLKGRERNEKDWAKLFFEAGFNDYKITAALGLRSIIEVYYY</sequence>
<dbReference type="PANTHER" id="PTHR11746">
    <property type="entry name" value="O-METHYLTRANSFERASE"/>
    <property type="match status" value="1"/>
</dbReference>
<feature type="domain" description="O-methyltransferase dimerisation" evidence="7">
    <location>
        <begin position="22"/>
        <end position="112"/>
    </location>
</feature>
<keyword evidence="1" id="KW-0489">Methyltransferase</keyword>
<dbReference type="PIRSF" id="PIRSF005739">
    <property type="entry name" value="O-mtase"/>
    <property type="match status" value="1"/>
</dbReference>
<evidence type="ECO:0000259" key="6">
    <source>
        <dbReference type="Pfam" id="PF00891"/>
    </source>
</evidence>
<dbReference type="InterPro" id="IPR029063">
    <property type="entry name" value="SAM-dependent_MTases_sf"/>
</dbReference>
<dbReference type="GeneID" id="113690079"/>
<keyword evidence="2" id="KW-0808">Transferase</keyword>
<dbReference type="Pfam" id="PF08100">
    <property type="entry name" value="Dimerisation"/>
    <property type="match status" value="1"/>
</dbReference>
<dbReference type="GO" id="GO:0008757">
    <property type="term" value="F:S-adenosylmethionine-dependent methyltransferase activity"/>
    <property type="evidence" value="ECO:0007669"/>
    <property type="project" value="UniProtKB-ARBA"/>
</dbReference>
<reference evidence="9" key="2">
    <citation type="submission" date="2025-08" db="UniProtKB">
        <authorList>
            <consortium name="RefSeq"/>
        </authorList>
    </citation>
    <scope>IDENTIFICATION</scope>
    <source>
        <tissue evidence="9">Leaves</tissue>
    </source>
</reference>
<evidence type="ECO:0000259" key="7">
    <source>
        <dbReference type="Pfam" id="PF08100"/>
    </source>
</evidence>
<dbReference type="InterPro" id="IPR001077">
    <property type="entry name" value="COMT_C"/>
</dbReference>
<evidence type="ECO:0000256" key="1">
    <source>
        <dbReference type="ARBA" id="ARBA00022603"/>
    </source>
</evidence>
<proteinExistence type="inferred from homology"/>
<feature type="domain" description="O-methyltransferase C-terminal" evidence="6">
    <location>
        <begin position="134"/>
        <end position="346"/>
    </location>
</feature>
<evidence type="ECO:0000313" key="9">
    <source>
        <dbReference type="RefSeq" id="XP_027063695.2"/>
    </source>
</evidence>
<dbReference type="GO" id="GO:0032259">
    <property type="term" value="P:methylation"/>
    <property type="evidence" value="ECO:0007669"/>
    <property type="project" value="UniProtKB-KW"/>
</dbReference>
<dbReference type="Gene3D" id="1.10.10.10">
    <property type="entry name" value="Winged helix-like DNA-binding domain superfamily/Winged helix DNA-binding domain"/>
    <property type="match status" value="1"/>
</dbReference>
<dbReference type="OrthoDB" id="2410195at2759"/>
<dbReference type="InterPro" id="IPR036390">
    <property type="entry name" value="WH_DNA-bd_sf"/>
</dbReference>
<evidence type="ECO:0000313" key="8">
    <source>
        <dbReference type="Proteomes" id="UP001652660"/>
    </source>
</evidence>
<dbReference type="RefSeq" id="XP_027063695.2">
    <property type="nucleotide sequence ID" value="XM_027207894.2"/>
</dbReference>
<dbReference type="GO" id="GO:0009821">
    <property type="term" value="P:alkaloid biosynthetic process"/>
    <property type="evidence" value="ECO:0007669"/>
    <property type="project" value="UniProtKB-ARBA"/>
</dbReference>
<feature type="active site" description="Proton acceptor" evidence="5">
    <location>
        <position position="265"/>
    </location>
</feature>
<dbReference type="Proteomes" id="UP001652660">
    <property type="component" value="Chromosome 5c"/>
</dbReference>
<keyword evidence="3" id="KW-0949">S-adenosyl-L-methionine</keyword>
<gene>
    <name evidence="9" type="primary">LOC113690079</name>
</gene>